<sequence length="102" mass="10372">MQVKEIDVDGFAAVREGVEVLDVRSPEEFAAGHVPGAVNVPLPEMGAAAVRYAGERVFVICQSGGRSAAAAQILDAAGADATSVAGGTAGWMQGGRRVETDT</sequence>
<dbReference type="PANTHER" id="PTHR45431">
    <property type="entry name" value="RHODANESE-LIKE DOMAIN-CONTAINING PROTEIN 15, CHLOROPLASTIC"/>
    <property type="match status" value="1"/>
</dbReference>
<comment type="caution">
    <text evidence="2">The sequence shown here is derived from an EMBL/GenBank/DDBJ whole genome shotgun (WGS) entry which is preliminary data.</text>
</comment>
<dbReference type="PANTHER" id="PTHR45431:SF3">
    <property type="entry name" value="RHODANESE-LIKE DOMAIN-CONTAINING PROTEIN 15, CHLOROPLASTIC"/>
    <property type="match status" value="1"/>
</dbReference>
<evidence type="ECO:0000313" key="2">
    <source>
        <dbReference type="EMBL" id="MBW0127036.1"/>
    </source>
</evidence>
<dbReference type="PROSITE" id="PS00380">
    <property type="entry name" value="RHODANESE_1"/>
    <property type="match status" value="1"/>
</dbReference>
<evidence type="ECO:0000313" key="3">
    <source>
        <dbReference type="Proteomes" id="UP000694300"/>
    </source>
</evidence>
<dbReference type="InterPro" id="IPR001307">
    <property type="entry name" value="Thiosulphate_STrfase_CS"/>
</dbReference>
<reference evidence="2 3" key="1">
    <citation type="submission" date="2020-11" db="EMBL/GenBank/DDBJ databases">
        <title>Pseudonocardia abyssalis sp. nov. and Pseudonocardia oceani sp. nov., description and phylogenomic analysis of two novel actinomycetes isolated from the deep Southern Ocean.</title>
        <authorList>
            <person name="Parra J."/>
        </authorList>
    </citation>
    <scope>NUCLEOTIDE SEQUENCE [LARGE SCALE GENOMIC DNA]</scope>
    <source>
        <strain evidence="3">KRD185</strain>
    </source>
</reference>
<dbReference type="Pfam" id="PF00581">
    <property type="entry name" value="Rhodanese"/>
    <property type="match status" value="1"/>
</dbReference>
<accession>A0ABS6U4C9</accession>
<dbReference type="InterPro" id="IPR001763">
    <property type="entry name" value="Rhodanese-like_dom"/>
</dbReference>
<feature type="domain" description="Rhodanese" evidence="1">
    <location>
        <begin position="14"/>
        <end position="100"/>
    </location>
</feature>
<dbReference type="RefSeq" id="WP_218595321.1">
    <property type="nucleotide sequence ID" value="NZ_JADQDE010000402.1"/>
</dbReference>
<dbReference type="SMART" id="SM00450">
    <property type="entry name" value="RHOD"/>
    <property type="match status" value="1"/>
</dbReference>
<dbReference type="Proteomes" id="UP000694300">
    <property type="component" value="Unassembled WGS sequence"/>
</dbReference>
<dbReference type="InterPro" id="IPR052367">
    <property type="entry name" value="Thiosulfate_ST/Rhodanese-like"/>
</dbReference>
<protein>
    <submittedName>
        <fullName evidence="2">Rhodanese-like domain-containing protein</fullName>
    </submittedName>
</protein>
<keyword evidence="3" id="KW-1185">Reference proteome</keyword>
<dbReference type="PROSITE" id="PS50206">
    <property type="entry name" value="RHODANESE_3"/>
    <property type="match status" value="1"/>
</dbReference>
<gene>
    <name evidence="2" type="ORF">I4I82_04990</name>
</gene>
<name>A0ABS6U4C9_9PSEU</name>
<evidence type="ECO:0000259" key="1">
    <source>
        <dbReference type="PROSITE" id="PS50206"/>
    </source>
</evidence>
<organism evidence="2 3">
    <name type="scientific">Pseudonocardia oceani</name>
    <dbReference type="NCBI Taxonomy" id="2792013"/>
    <lineage>
        <taxon>Bacteria</taxon>
        <taxon>Bacillati</taxon>
        <taxon>Actinomycetota</taxon>
        <taxon>Actinomycetes</taxon>
        <taxon>Pseudonocardiales</taxon>
        <taxon>Pseudonocardiaceae</taxon>
        <taxon>Pseudonocardia</taxon>
    </lineage>
</organism>
<dbReference type="EMBL" id="JADQDF010000001">
    <property type="protein sequence ID" value="MBW0127036.1"/>
    <property type="molecule type" value="Genomic_DNA"/>
</dbReference>
<dbReference type="CDD" id="cd00158">
    <property type="entry name" value="RHOD"/>
    <property type="match status" value="1"/>
</dbReference>
<proteinExistence type="predicted"/>